<feature type="domain" description="Lactate racemase C-terminal" evidence="2">
    <location>
        <begin position="278"/>
        <end position="415"/>
    </location>
</feature>
<dbReference type="Pfam" id="PF21113">
    <property type="entry name" value="LarA_C"/>
    <property type="match status" value="1"/>
</dbReference>
<evidence type="ECO:0000313" key="3">
    <source>
        <dbReference type="EMBL" id="VBB09724.1"/>
    </source>
</evidence>
<dbReference type="Gene3D" id="3.90.226.30">
    <property type="match status" value="1"/>
</dbReference>
<dbReference type="EMBL" id="UPPP01000133">
    <property type="protein sequence ID" value="VBB09724.1"/>
    <property type="molecule type" value="Genomic_DNA"/>
</dbReference>
<feature type="domain" description="LarA-like N-terminal" evidence="1">
    <location>
        <begin position="12"/>
        <end position="212"/>
    </location>
</feature>
<evidence type="ECO:0000259" key="2">
    <source>
        <dbReference type="Pfam" id="PF21113"/>
    </source>
</evidence>
<dbReference type="Gene3D" id="3.40.50.11440">
    <property type="match status" value="1"/>
</dbReference>
<keyword evidence="4" id="KW-1185">Reference proteome</keyword>
<dbReference type="NCBIfam" id="NF033504">
    <property type="entry name" value="Ni_dep_LarA"/>
    <property type="match status" value="1"/>
</dbReference>
<dbReference type="AlphaFoldDB" id="A0A498RE01"/>
<dbReference type="PANTHER" id="PTHR33171:SF17">
    <property type="entry name" value="LARA-LIKE N-TERMINAL DOMAIN-CONTAINING PROTEIN"/>
    <property type="match status" value="1"/>
</dbReference>
<dbReference type="InterPro" id="IPR043166">
    <property type="entry name" value="LarA-like_C"/>
</dbReference>
<sequence length="425" mass="46641">MKMSKQEYAFKYGDGKVKFSLNSAQVAGELKIKACPVLAEPEQAILQAIRNPIDSLPLREIVKPGETVAFIVNDPTRVANSHVFMPILLDELNAAGIPDEDMFIIFALGTHRAMTKEEMVKEVGPAVAARVRMYNNDTRDQSQFQFFGTTSRGTPVWFNKLVAEADHIVCTGSVVHHFFSGFGGGRKAMLPGVAYYETIRKNHSMMFEPGAVIGRLEGNPVYHDQVEGVQMCRPSFLLNVVLNEKKEFLKVFAGDFVTAHKEACQFVDDVYGVEIGSRADLVIATCSGYPKDINVYQLQKTMDNAWCAVKDGGVVIILGECREGSGSAVYEKTMQENNSPEKVEAALRADFQIGGHKAYAVTRLMKRAEFILVSSLDPALARTLLFTPAKDMGEALQLAFAKLGSGASILLMPQGSLTVPRLTSK</sequence>
<organism evidence="3 4">
    <name type="scientific">Lucifera butyrica</name>
    <dbReference type="NCBI Taxonomy" id="1351585"/>
    <lineage>
        <taxon>Bacteria</taxon>
        <taxon>Bacillati</taxon>
        <taxon>Bacillota</taxon>
        <taxon>Negativicutes</taxon>
        <taxon>Veillonellales</taxon>
        <taxon>Veillonellaceae</taxon>
        <taxon>Lucifera</taxon>
    </lineage>
</organism>
<evidence type="ECO:0000259" key="1">
    <source>
        <dbReference type="Pfam" id="PF09861"/>
    </source>
</evidence>
<proteinExistence type="predicted"/>
<dbReference type="InterPro" id="IPR048520">
    <property type="entry name" value="LarA_C"/>
</dbReference>
<dbReference type="GO" id="GO:0050043">
    <property type="term" value="F:lactate racemase activity"/>
    <property type="evidence" value="ECO:0007669"/>
    <property type="project" value="InterPro"/>
</dbReference>
<accession>A0A498RE01</accession>
<dbReference type="Pfam" id="PF09861">
    <property type="entry name" value="Lar_N"/>
    <property type="match status" value="1"/>
</dbReference>
<reference evidence="3 4" key="1">
    <citation type="submission" date="2018-06" db="EMBL/GenBank/DDBJ databases">
        <authorList>
            <person name="Strepis N."/>
        </authorList>
    </citation>
    <scope>NUCLEOTIDE SEQUENCE [LARGE SCALE GENOMIC DNA]</scope>
    <source>
        <strain evidence="3">LUCI</strain>
    </source>
</reference>
<dbReference type="Proteomes" id="UP000277811">
    <property type="component" value="Unassembled WGS sequence"/>
</dbReference>
<protein>
    <submittedName>
        <fullName evidence="3">Uncharacterized protein</fullName>
    </submittedName>
</protein>
<gene>
    <name evidence="3" type="ORF">LUCI_5022</name>
</gene>
<name>A0A498RE01_9FIRM</name>
<dbReference type="InterPro" id="IPR048068">
    <property type="entry name" value="LarA-like"/>
</dbReference>
<dbReference type="InterPro" id="IPR018657">
    <property type="entry name" value="LarA-like_N"/>
</dbReference>
<dbReference type="InterPro" id="IPR047926">
    <property type="entry name" value="Ni_dep_LarA"/>
</dbReference>
<evidence type="ECO:0000313" key="4">
    <source>
        <dbReference type="Proteomes" id="UP000277811"/>
    </source>
</evidence>
<dbReference type="PANTHER" id="PTHR33171">
    <property type="entry name" value="LAR_N DOMAIN-CONTAINING PROTEIN"/>
    <property type="match status" value="1"/>
</dbReference>